<comment type="caution">
    <text evidence="2">The sequence shown here is derived from an EMBL/GenBank/DDBJ whole genome shotgun (WGS) entry which is preliminary data.</text>
</comment>
<accession>A0ABN1HR04</accession>
<evidence type="ECO:0000313" key="2">
    <source>
        <dbReference type="EMBL" id="GAA0663521.1"/>
    </source>
</evidence>
<dbReference type="Pfam" id="PF05685">
    <property type="entry name" value="Uma2"/>
    <property type="match status" value="1"/>
</dbReference>
<dbReference type="InterPro" id="IPR008538">
    <property type="entry name" value="Uma2"/>
</dbReference>
<dbReference type="PANTHER" id="PTHR35400">
    <property type="entry name" value="SLR1083 PROTEIN"/>
    <property type="match status" value="1"/>
</dbReference>
<dbReference type="InterPro" id="IPR012296">
    <property type="entry name" value="Nuclease_put_TT1808"/>
</dbReference>
<dbReference type="Gene3D" id="3.90.1570.10">
    <property type="entry name" value="tt1808, chain A"/>
    <property type="match status" value="1"/>
</dbReference>
<dbReference type="RefSeq" id="WP_243848266.1">
    <property type="nucleotide sequence ID" value="NZ_BAAAES010000007.1"/>
</dbReference>
<feature type="domain" description="Putative restriction endonuclease" evidence="1">
    <location>
        <begin position="16"/>
        <end position="117"/>
    </location>
</feature>
<dbReference type="EMBL" id="BAAAES010000007">
    <property type="protein sequence ID" value="GAA0663521.1"/>
    <property type="molecule type" value="Genomic_DNA"/>
</dbReference>
<dbReference type="PANTHER" id="PTHR35400:SF1">
    <property type="entry name" value="SLR1083 PROTEIN"/>
    <property type="match status" value="1"/>
</dbReference>
<dbReference type="CDD" id="cd06260">
    <property type="entry name" value="DUF820-like"/>
    <property type="match status" value="1"/>
</dbReference>
<dbReference type="Proteomes" id="UP001500238">
    <property type="component" value="Unassembled WGS sequence"/>
</dbReference>
<dbReference type="SUPFAM" id="SSF52980">
    <property type="entry name" value="Restriction endonuclease-like"/>
    <property type="match status" value="1"/>
</dbReference>
<sequence length="123" mass="13101">MTDINSPLEALVEGSVSMPPHTVTEPDIAVTAEPEGDGLIPLASLAMVVEVADSTLDNDLGRKQAIYAGASVPEYWVVDVQGEIIHQMWKPEGEVYAQRRQIAFGQTIGAVTIAGLSVATNRL</sequence>
<keyword evidence="3" id="KW-1185">Reference proteome</keyword>
<evidence type="ECO:0000313" key="3">
    <source>
        <dbReference type="Proteomes" id="UP001500238"/>
    </source>
</evidence>
<evidence type="ECO:0000259" key="1">
    <source>
        <dbReference type="Pfam" id="PF05685"/>
    </source>
</evidence>
<reference evidence="2 3" key="1">
    <citation type="journal article" date="2019" name="Int. J. Syst. Evol. Microbiol.">
        <title>The Global Catalogue of Microorganisms (GCM) 10K type strain sequencing project: providing services to taxonomists for standard genome sequencing and annotation.</title>
        <authorList>
            <consortium name="The Broad Institute Genomics Platform"/>
            <consortium name="The Broad Institute Genome Sequencing Center for Infectious Disease"/>
            <person name="Wu L."/>
            <person name="Ma J."/>
        </authorList>
    </citation>
    <scope>NUCLEOTIDE SEQUENCE [LARGE SCALE GENOMIC DNA]</scope>
    <source>
        <strain evidence="2 3">JCM 14603</strain>
    </source>
</reference>
<dbReference type="InterPro" id="IPR011335">
    <property type="entry name" value="Restrct_endonuc-II-like"/>
</dbReference>
<gene>
    <name evidence="2" type="ORF">GCM10009102_10850</name>
</gene>
<protein>
    <recommendedName>
        <fullName evidence="1">Putative restriction endonuclease domain-containing protein</fullName>
    </recommendedName>
</protein>
<organism evidence="2 3">
    <name type="scientific">Sphingomonas insulae</name>
    <dbReference type="NCBI Taxonomy" id="424800"/>
    <lineage>
        <taxon>Bacteria</taxon>
        <taxon>Pseudomonadati</taxon>
        <taxon>Pseudomonadota</taxon>
        <taxon>Alphaproteobacteria</taxon>
        <taxon>Sphingomonadales</taxon>
        <taxon>Sphingomonadaceae</taxon>
        <taxon>Sphingomonas</taxon>
    </lineage>
</organism>
<proteinExistence type="predicted"/>
<name>A0ABN1HR04_9SPHN</name>